<evidence type="ECO:0000313" key="4">
    <source>
        <dbReference type="Proteomes" id="UP000178744"/>
    </source>
</evidence>
<dbReference type="Proteomes" id="UP000178744">
    <property type="component" value="Unassembled WGS sequence"/>
</dbReference>
<evidence type="ECO:0000313" key="3">
    <source>
        <dbReference type="EMBL" id="OGY59619.1"/>
    </source>
</evidence>
<feature type="domain" description="Amidohydrolase 3" evidence="2">
    <location>
        <begin position="409"/>
        <end position="475"/>
    </location>
</feature>
<sequence length="491" mass="53825">MSILIKNVQIVDGEGGEPYPADVLIQKNVISAIGDLKGKDADEVIDGLGDYLVPGFIDVDASSDQYLALITNPAQADFPKQGVTTIIGGHCGASLAPLLYGTLESIRKWVDITQVNVNWHTLEEFFGVVGKLPLGVNFGTLIGHATVRRSINGGAAGALTSSEMKVFLKILRKAMDEGAYGFSTGLGYAHGRLTPYAEIDELTSIIAEYGGVYSTHLRSETSGLIGSVEETIKIANEVGVRTVISHMRPLLGFEAQFDEAVSRIEKNSSPDNLRFYVYPFDTSLNPLYTLLPLWAQEKDFETMLSKIRNPETALRIENDMAGFPFERITFADVPKHEYLVGKTAQDLSAMFGVSPVKAIIKAMDVTSLRAMIFNKNINFEKLSGLLSDDRVLIASNAASRADSYKFLTHERVHSTFPRYLEIVLGHKLLTLPQAIKKITFSPAAYFGLKDRGTVKEGKIADLVILGKDDYRVRKTIVGGQYGRGEALRHAK</sequence>
<dbReference type="Gene3D" id="2.30.40.10">
    <property type="entry name" value="Urease, subunit C, domain 1"/>
    <property type="match status" value="2"/>
</dbReference>
<evidence type="ECO:0000259" key="2">
    <source>
        <dbReference type="Pfam" id="PF07969"/>
    </source>
</evidence>
<dbReference type="GO" id="GO:0016810">
    <property type="term" value="F:hydrolase activity, acting on carbon-nitrogen (but not peptide) bonds"/>
    <property type="evidence" value="ECO:0007669"/>
    <property type="project" value="InterPro"/>
</dbReference>
<accession>A0A1G1Z5A6</accession>
<dbReference type="AlphaFoldDB" id="A0A1G1Z5A6"/>
<dbReference type="InterPro" id="IPR011059">
    <property type="entry name" value="Metal-dep_hydrolase_composite"/>
</dbReference>
<protein>
    <recommendedName>
        <fullName evidence="2">Amidohydrolase 3 domain-containing protein</fullName>
    </recommendedName>
</protein>
<name>A0A1G1Z5A6_9BACT</name>
<comment type="caution">
    <text evidence="3">The sequence shown here is derived from an EMBL/GenBank/DDBJ whole genome shotgun (WGS) entry which is preliminary data.</text>
</comment>
<proteinExistence type="predicted"/>
<dbReference type="SUPFAM" id="SSF51556">
    <property type="entry name" value="Metallo-dependent hydrolases"/>
    <property type="match status" value="1"/>
</dbReference>
<reference evidence="3 4" key="1">
    <citation type="journal article" date="2016" name="Nat. Commun.">
        <title>Thousands of microbial genomes shed light on interconnected biogeochemical processes in an aquifer system.</title>
        <authorList>
            <person name="Anantharaman K."/>
            <person name="Brown C.T."/>
            <person name="Hug L.A."/>
            <person name="Sharon I."/>
            <person name="Castelle C.J."/>
            <person name="Probst A.J."/>
            <person name="Thomas B.C."/>
            <person name="Singh A."/>
            <person name="Wilkins M.J."/>
            <person name="Karaoz U."/>
            <person name="Brodie E.L."/>
            <person name="Williams K.H."/>
            <person name="Hubbard S.S."/>
            <person name="Banfield J.F."/>
        </authorList>
    </citation>
    <scope>NUCLEOTIDE SEQUENCE [LARGE SCALE GENOMIC DNA]</scope>
</reference>
<organism evidence="3 4">
    <name type="scientific">Candidatus Colwellbacteria bacterium RIFCSPLOWO2_01_FULL_48_10</name>
    <dbReference type="NCBI Taxonomy" id="1797690"/>
    <lineage>
        <taxon>Bacteria</taxon>
        <taxon>Candidatus Colwelliibacteriota</taxon>
    </lineage>
</organism>
<evidence type="ECO:0000256" key="1">
    <source>
        <dbReference type="ARBA" id="ARBA00022801"/>
    </source>
</evidence>
<keyword evidence="1" id="KW-0378">Hydrolase</keyword>
<dbReference type="Pfam" id="PF07969">
    <property type="entry name" value="Amidohydro_3"/>
    <property type="match status" value="1"/>
</dbReference>
<dbReference type="EMBL" id="MHIY01000022">
    <property type="protein sequence ID" value="OGY59619.1"/>
    <property type="molecule type" value="Genomic_DNA"/>
</dbReference>
<dbReference type="InterPro" id="IPR032466">
    <property type="entry name" value="Metal_Hydrolase"/>
</dbReference>
<dbReference type="Gene3D" id="3.20.20.140">
    <property type="entry name" value="Metal-dependent hydrolases"/>
    <property type="match status" value="1"/>
</dbReference>
<dbReference type="STRING" id="1797690.A3B23_00670"/>
<dbReference type="PANTHER" id="PTHR11113">
    <property type="entry name" value="N-ACETYLGLUCOSAMINE-6-PHOSPHATE DEACETYLASE"/>
    <property type="match status" value="1"/>
</dbReference>
<gene>
    <name evidence="3" type="ORF">A3B23_00670</name>
</gene>
<dbReference type="InterPro" id="IPR013108">
    <property type="entry name" value="Amidohydro_3"/>
</dbReference>
<dbReference type="SUPFAM" id="SSF51338">
    <property type="entry name" value="Composite domain of metallo-dependent hydrolases"/>
    <property type="match status" value="1"/>
</dbReference>